<keyword evidence="1" id="KW-0472">Membrane</keyword>
<dbReference type="InParanoid" id="F8PTH9"/>
<dbReference type="OMA" id="NPKYPPW"/>
<proteinExistence type="predicted"/>
<keyword evidence="1" id="KW-0812">Transmembrane</keyword>
<reference evidence="4" key="1">
    <citation type="journal article" date="2011" name="Science">
        <title>The plant cell wall-decomposing machinery underlies the functional diversity of forest fungi.</title>
        <authorList>
            <person name="Eastwood D.C."/>
            <person name="Floudas D."/>
            <person name="Binder M."/>
            <person name="Majcherczyk A."/>
            <person name="Schneider P."/>
            <person name="Aerts A."/>
            <person name="Asiegbu F.O."/>
            <person name="Baker S.E."/>
            <person name="Barry K."/>
            <person name="Bendiksby M."/>
            <person name="Blumentritt M."/>
            <person name="Coutinho P.M."/>
            <person name="Cullen D."/>
            <person name="de Vries R.P."/>
            <person name="Gathman A."/>
            <person name="Goodell B."/>
            <person name="Henrissat B."/>
            <person name="Ihrmark K."/>
            <person name="Kauserud H."/>
            <person name="Kohler A."/>
            <person name="LaButti K."/>
            <person name="Lapidus A."/>
            <person name="Lavin J.L."/>
            <person name="Lee Y.-H."/>
            <person name="Lindquist E."/>
            <person name="Lilly W."/>
            <person name="Lucas S."/>
            <person name="Morin E."/>
            <person name="Murat C."/>
            <person name="Oguiza J.A."/>
            <person name="Park J."/>
            <person name="Pisabarro A.G."/>
            <person name="Riley R."/>
            <person name="Rosling A."/>
            <person name="Salamov A."/>
            <person name="Schmidt O."/>
            <person name="Schmutz J."/>
            <person name="Skrede I."/>
            <person name="Stenlid J."/>
            <person name="Wiebenga A."/>
            <person name="Xie X."/>
            <person name="Kuees U."/>
            <person name="Hibbett D.S."/>
            <person name="Hoffmeister D."/>
            <person name="Hoegberg N."/>
            <person name="Martin F."/>
            <person name="Grigoriev I.V."/>
            <person name="Watkinson S.C."/>
        </authorList>
    </citation>
    <scope>NUCLEOTIDE SEQUENCE [LARGE SCALE GENOMIC DNA]</scope>
    <source>
        <strain evidence="4">strain S7.3</strain>
    </source>
</reference>
<dbReference type="GO" id="GO:0016491">
    <property type="term" value="F:oxidoreductase activity"/>
    <property type="evidence" value="ECO:0007669"/>
    <property type="project" value="InterPro"/>
</dbReference>
<gene>
    <name evidence="3" type="ORF">SERLA73DRAFT_167191</name>
</gene>
<dbReference type="InterPro" id="IPR012171">
    <property type="entry name" value="Fatty_acid_desaturase"/>
</dbReference>
<dbReference type="EMBL" id="GL945478">
    <property type="protein sequence ID" value="EGO01007.1"/>
    <property type="molecule type" value="Genomic_DNA"/>
</dbReference>
<evidence type="ECO:0000259" key="2">
    <source>
        <dbReference type="Pfam" id="PF00487"/>
    </source>
</evidence>
<evidence type="ECO:0000256" key="1">
    <source>
        <dbReference type="SAM" id="Phobius"/>
    </source>
</evidence>
<dbReference type="Proteomes" id="UP000008063">
    <property type="component" value="Unassembled WGS sequence"/>
</dbReference>
<name>F8PTH9_SERL3</name>
<feature type="transmembrane region" description="Helical" evidence="1">
    <location>
        <begin position="88"/>
        <end position="106"/>
    </location>
</feature>
<dbReference type="GO" id="GO:0006629">
    <property type="term" value="P:lipid metabolic process"/>
    <property type="evidence" value="ECO:0007669"/>
    <property type="project" value="InterPro"/>
</dbReference>
<organism evidence="4">
    <name type="scientific">Serpula lacrymans var. lacrymans (strain S7.3)</name>
    <name type="common">Dry rot fungus</name>
    <dbReference type="NCBI Taxonomy" id="936435"/>
    <lineage>
        <taxon>Eukaryota</taxon>
        <taxon>Fungi</taxon>
        <taxon>Dikarya</taxon>
        <taxon>Basidiomycota</taxon>
        <taxon>Agaricomycotina</taxon>
        <taxon>Agaricomycetes</taxon>
        <taxon>Agaricomycetidae</taxon>
        <taxon>Boletales</taxon>
        <taxon>Coniophorineae</taxon>
        <taxon>Serpulaceae</taxon>
        <taxon>Serpula</taxon>
    </lineage>
</organism>
<dbReference type="HOGENOM" id="CLU_033094_0_0_1"/>
<dbReference type="CDD" id="cd03507">
    <property type="entry name" value="Delta12-FADS-like"/>
    <property type="match status" value="1"/>
</dbReference>
<keyword evidence="4" id="KW-1185">Reference proteome</keyword>
<dbReference type="InterPro" id="IPR005804">
    <property type="entry name" value="FA_desaturase_dom"/>
</dbReference>
<evidence type="ECO:0000313" key="4">
    <source>
        <dbReference type="Proteomes" id="UP000008063"/>
    </source>
</evidence>
<sequence length="409" mass="47715">MAWFQIFQDGPEYEARRNKPSFAPPNLTLKDVHDAVPKHLFQKNTPKSLFYVFRHLVFTYAFFLLATRIDDLLWLAGSRLGIKSAGQIIIRILCWSSYWFWQSIAFTGIWCLGHEAGHEALSSKPLINTVIGLLLHTSILVPYYAWRATHRTHHKSTNHLERDETHIPPTRHDFKLPDGKIAVAMDYKELLEETPAFTLFKLFMRQFLGYQLYLFHNRKGNPKYPPWTSHYVPSSAIFKPEHRDLWVGNSIIVSNVAICTMLAILGSYINNAGWLAAWKYYLVPWIVTFTYLQHSDPTIPYYRKDQWTFARGALATVDRPFFGWIGRIFLHNIAHDHVAHHFFSSIPFYNQPQVTEAIKPVLGEYYNYDSSNTFYSLWRSFTQCTFVEADGDVVFFKNQQGQAVRECRT</sequence>
<dbReference type="AlphaFoldDB" id="F8PTH9"/>
<protein>
    <recommendedName>
        <fullName evidence="2">Fatty acid desaturase domain-containing protein</fullName>
    </recommendedName>
</protein>
<keyword evidence="1" id="KW-1133">Transmembrane helix</keyword>
<feature type="transmembrane region" description="Helical" evidence="1">
    <location>
        <begin position="48"/>
        <end position="67"/>
    </location>
</feature>
<evidence type="ECO:0000313" key="3">
    <source>
        <dbReference type="EMBL" id="EGO01007.1"/>
    </source>
</evidence>
<feature type="transmembrane region" description="Helical" evidence="1">
    <location>
        <begin position="245"/>
        <end position="269"/>
    </location>
</feature>
<dbReference type="eggNOG" id="ENOG502QQNB">
    <property type="taxonomic scope" value="Eukaryota"/>
</dbReference>
<dbReference type="Pfam" id="PF00487">
    <property type="entry name" value="FA_desaturase"/>
    <property type="match status" value="1"/>
</dbReference>
<dbReference type="STRING" id="936435.F8PTH9"/>
<dbReference type="PANTHER" id="PTHR32100">
    <property type="entry name" value="OMEGA-6 FATTY ACID DESATURASE, CHLOROPLASTIC"/>
    <property type="match status" value="1"/>
</dbReference>
<feature type="transmembrane region" description="Helical" evidence="1">
    <location>
        <begin position="275"/>
        <end position="294"/>
    </location>
</feature>
<dbReference type="OrthoDB" id="1461976at2759"/>
<feature type="domain" description="Fatty acid desaturase" evidence="2">
    <location>
        <begin position="95"/>
        <end position="367"/>
    </location>
</feature>
<accession>F8PTH9</accession>
<feature type="transmembrane region" description="Helical" evidence="1">
    <location>
        <begin position="126"/>
        <end position="146"/>
    </location>
</feature>